<name>A0ABP3Q587_9PROT</name>
<evidence type="ECO:0008006" key="3">
    <source>
        <dbReference type="Google" id="ProtNLM"/>
    </source>
</evidence>
<reference evidence="2" key="1">
    <citation type="journal article" date="2019" name="Int. J. Syst. Evol. Microbiol.">
        <title>The Global Catalogue of Microorganisms (GCM) 10K type strain sequencing project: providing services to taxonomists for standard genome sequencing and annotation.</title>
        <authorList>
            <consortium name="The Broad Institute Genomics Platform"/>
            <consortium name="The Broad Institute Genome Sequencing Center for Infectious Disease"/>
            <person name="Wu L."/>
            <person name="Ma J."/>
        </authorList>
    </citation>
    <scope>NUCLEOTIDE SEQUENCE [LARGE SCALE GENOMIC DNA]</scope>
    <source>
        <strain evidence="2">JCM 15089</strain>
    </source>
</reference>
<evidence type="ECO:0000313" key="2">
    <source>
        <dbReference type="Proteomes" id="UP001499951"/>
    </source>
</evidence>
<dbReference type="Proteomes" id="UP001499951">
    <property type="component" value="Unassembled WGS sequence"/>
</dbReference>
<keyword evidence="2" id="KW-1185">Reference proteome</keyword>
<proteinExistence type="predicted"/>
<evidence type="ECO:0000313" key="1">
    <source>
        <dbReference type="EMBL" id="GAA0580309.1"/>
    </source>
</evidence>
<organism evidence="1 2">
    <name type="scientific">Rhizomicrobium electricum</name>
    <dbReference type="NCBI Taxonomy" id="480070"/>
    <lineage>
        <taxon>Bacteria</taxon>
        <taxon>Pseudomonadati</taxon>
        <taxon>Pseudomonadota</taxon>
        <taxon>Alphaproteobacteria</taxon>
        <taxon>Micropepsales</taxon>
        <taxon>Micropepsaceae</taxon>
        <taxon>Rhizomicrobium</taxon>
    </lineage>
</organism>
<comment type="caution">
    <text evidence="1">The sequence shown here is derived from an EMBL/GenBank/DDBJ whole genome shotgun (WGS) entry which is preliminary data.</text>
</comment>
<dbReference type="EMBL" id="BAAADD010000008">
    <property type="protein sequence ID" value="GAA0580309.1"/>
    <property type="molecule type" value="Genomic_DNA"/>
</dbReference>
<gene>
    <name evidence="1" type="ORF">GCM10008942_31510</name>
</gene>
<sequence length="157" mass="17050">MVRGNQTFLLSTQNAPNGKLLFLRNGQPPDMAAELMPARPDRTLLSVHPAADGLYVLARKSARMMLLRIPVQPDGGMDPALPQKIAANCRNCRSFPALRFSQITDIAIPDGTIIAIQADARTPGITIVLERRGAKPEHLRYDPALGQFVGGQSVPLM</sequence>
<accession>A0ABP3Q587</accession>
<protein>
    <recommendedName>
        <fullName evidence="3">Phytase-like domain-containing protein</fullName>
    </recommendedName>
</protein>